<organism evidence="18 19">
    <name type="scientific">Pseudomonas duriflava</name>
    <dbReference type="NCBI Taxonomy" id="459528"/>
    <lineage>
        <taxon>Bacteria</taxon>
        <taxon>Pseudomonadati</taxon>
        <taxon>Pseudomonadota</taxon>
        <taxon>Gammaproteobacteria</taxon>
        <taxon>Pseudomonadales</taxon>
        <taxon>Pseudomonadaceae</taxon>
        <taxon>Pseudomonas</taxon>
    </lineage>
</organism>
<evidence type="ECO:0000256" key="11">
    <source>
        <dbReference type="ARBA" id="ARBA00022777"/>
    </source>
</evidence>
<evidence type="ECO:0000313" key="19">
    <source>
        <dbReference type="Proteomes" id="UP000316905"/>
    </source>
</evidence>
<keyword evidence="15" id="KW-0675">Receptor</keyword>
<name>A0A562Q6U2_9PSED</name>
<evidence type="ECO:0000256" key="5">
    <source>
        <dbReference type="ARBA" id="ARBA00022606"/>
    </source>
</evidence>
<dbReference type="InterPro" id="IPR001610">
    <property type="entry name" value="PAC"/>
</dbReference>
<dbReference type="RefSeq" id="WP_208733651.1">
    <property type="nucleotide sequence ID" value="NZ_VLKY01000011.1"/>
</dbReference>
<dbReference type="CDD" id="cd00130">
    <property type="entry name" value="PAS"/>
    <property type="match status" value="1"/>
</dbReference>
<dbReference type="GO" id="GO:0006355">
    <property type="term" value="P:regulation of DNA-templated transcription"/>
    <property type="evidence" value="ECO:0007669"/>
    <property type="project" value="InterPro"/>
</dbReference>
<keyword evidence="19" id="KW-1185">Reference proteome</keyword>
<dbReference type="SUPFAM" id="SSF55785">
    <property type="entry name" value="PYP-like sensor domain (PAS domain)"/>
    <property type="match status" value="1"/>
</dbReference>
<dbReference type="Proteomes" id="UP000316905">
    <property type="component" value="Unassembled WGS sequence"/>
</dbReference>
<dbReference type="PANTHER" id="PTHR41523">
    <property type="entry name" value="TWO-COMPONENT SYSTEM SENSOR PROTEIN"/>
    <property type="match status" value="1"/>
</dbReference>
<dbReference type="Gene3D" id="3.30.450.20">
    <property type="entry name" value="PAS domain"/>
    <property type="match status" value="1"/>
</dbReference>
<evidence type="ECO:0000256" key="3">
    <source>
        <dbReference type="ARBA" id="ARBA00022543"/>
    </source>
</evidence>
<evidence type="ECO:0000256" key="9">
    <source>
        <dbReference type="ARBA" id="ARBA00022737"/>
    </source>
</evidence>
<keyword evidence="8" id="KW-0808">Transferase</keyword>
<sequence>MSLLESERQLQAVLSNATVAIFLMDERQHCAYMNRAAEELTGFTLSEVLARDCPLHDVIHHKRPDGSHFPLEECPIDRAFPTNDREQGEEVFVHKDGSLYPVAFTASPIRDKEAQVIGTIIEVRDIREEKAAQERQRLLINELNHRVKNTLATVQSIAAQSFRTLSDREPLEVFNSRLLALSRAHTILTDENWESASLLLLIESTIEPFGRPRFTLKGPDQRLTTKFTVTLAMVLHELAVNASKHGSLSVSDGRVDITWSIEDAQLHFEWVEVNGPKVSPPQYAGFGSRLIRRQFAMEFNAEVNMSFKQAGLVCMVDVRLPSFTDQFHLGQYLPALNEVGRDT</sequence>
<gene>
    <name evidence="18" type="ORF">IQ22_03250</name>
</gene>
<evidence type="ECO:0000259" key="16">
    <source>
        <dbReference type="PROSITE" id="PS50112"/>
    </source>
</evidence>
<keyword evidence="3" id="KW-0600">Photoreceptor protein</keyword>
<dbReference type="SMART" id="SM00911">
    <property type="entry name" value="HWE_HK"/>
    <property type="match status" value="1"/>
</dbReference>
<evidence type="ECO:0000259" key="17">
    <source>
        <dbReference type="PROSITE" id="PS50113"/>
    </source>
</evidence>
<dbReference type="PROSITE" id="PS50113">
    <property type="entry name" value="PAC"/>
    <property type="match status" value="1"/>
</dbReference>
<dbReference type="Pfam" id="PF07536">
    <property type="entry name" value="HWE_HK"/>
    <property type="match status" value="1"/>
</dbReference>
<dbReference type="InterPro" id="IPR036890">
    <property type="entry name" value="HATPase_C_sf"/>
</dbReference>
<keyword evidence="14" id="KW-0843">Virulence</keyword>
<evidence type="ECO:0000256" key="15">
    <source>
        <dbReference type="ARBA" id="ARBA00023170"/>
    </source>
</evidence>
<keyword evidence="5" id="KW-0716">Sensory transduction</keyword>
<dbReference type="GO" id="GO:0004673">
    <property type="term" value="F:protein histidine kinase activity"/>
    <property type="evidence" value="ECO:0007669"/>
    <property type="project" value="UniProtKB-EC"/>
</dbReference>
<keyword evidence="4" id="KW-0597">Phosphoprotein</keyword>
<keyword evidence="10" id="KW-0547">Nucleotide-binding</keyword>
<dbReference type="GO" id="GO:0005524">
    <property type="term" value="F:ATP binding"/>
    <property type="evidence" value="ECO:0007669"/>
    <property type="project" value="UniProtKB-KW"/>
</dbReference>
<dbReference type="EMBL" id="VLKY01000011">
    <property type="protein sequence ID" value="TWI52481.1"/>
    <property type="molecule type" value="Genomic_DNA"/>
</dbReference>
<keyword evidence="9" id="KW-0677">Repeat</keyword>
<dbReference type="InterPro" id="IPR000014">
    <property type="entry name" value="PAS"/>
</dbReference>
<evidence type="ECO:0000256" key="2">
    <source>
        <dbReference type="ARBA" id="ARBA00012438"/>
    </source>
</evidence>
<dbReference type="AlphaFoldDB" id="A0A562Q6U2"/>
<dbReference type="InterPro" id="IPR035965">
    <property type="entry name" value="PAS-like_dom_sf"/>
</dbReference>
<evidence type="ECO:0000256" key="12">
    <source>
        <dbReference type="ARBA" id="ARBA00022840"/>
    </source>
</evidence>
<feature type="domain" description="PAS" evidence="16">
    <location>
        <begin position="6"/>
        <end position="60"/>
    </location>
</feature>
<reference evidence="18 19" key="1">
    <citation type="journal article" date="2015" name="Stand. Genomic Sci.">
        <title>Genomic Encyclopedia of Bacterial and Archaeal Type Strains, Phase III: the genomes of soil and plant-associated and newly described type strains.</title>
        <authorList>
            <person name="Whitman W.B."/>
            <person name="Woyke T."/>
            <person name="Klenk H.P."/>
            <person name="Zhou Y."/>
            <person name="Lilburn T.G."/>
            <person name="Beck B.J."/>
            <person name="De Vos P."/>
            <person name="Vandamme P."/>
            <person name="Eisen J.A."/>
            <person name="Garrity G."/>
            <person name="Hugenholtz P."/>
            <person name="Kyrpides N.C."/>
        </authorList>
    </citation>
    <scope>NUCLEOTIDE SEQUENCE [LARGE SCALE GENOMIC DNA]</scope>
    <source>
        <strain evidence="18 19">CGMCC 1.6858</strain>
    </source>
</reference>
<evidence type="ECO:0000256" key="4">
    <source>
        <dbReference type="ARBA" id="ARBA00022553"/>
    </source>
</evidence>
<evidence type="ECO:0000256" key="13">
    <source>
        <dbReference type="ARBA" id="ARBA00022991"/>
    </source>
</evidence>
<protein>
    <recommendedName>
        <fullName evidence="2">histidine kinase</fullName>
        <ecNumber evidence="2">2.7.13.3</ecNumber>
    </recommendedName>
</protein>
<evidence type="ECO:0000256" key="14">
    <source>
        <dbReference type="ARBA" id="ARBA00023026"/>
    </source>
</evidence>
<keyword evidence="12" id="KW-0067">ATP-binding</keyword>
<dbReference type="PROSITE" id="PS50112">
    <property type="entry name" value="PAS"/>
    <property type="match status" value="1"/>
</dbReference>
<keyword evidence="11" id="KW-0418">Kinase</keyword>
<dbReference type="InterPro" id="IPR000700">
    <property type="entry name" value="PAS-assoc_C"/>
</dbReference>
<keyword evidence="13" id="KW-0157">Chromophore</keyword>
<dbReference type="NCBIfam" id="TIGR00229">
    <property type="entry name" value="sensory_box"/>
    <property type="match status" value="1"/>
</dbReference>
<evidence type="ECO:0000313" key="18">
    <source>
        <dbReference type="EMBL" id="TWI52481.1"/>
    </source>
</evidence>
<dbReference type="SMART" id="SM00086">
    <property type="entry name" value="PAC"/>
    <property type="match status" value="1"/>
</dbReference>
<evidence type="ECO:0000256" key="6">
    <source>
        <dbReference type="ARBA" id="ARBA00022630"/>
    </source>
</evidence>
<dbReference type="Gene3D" id="3.30.565.10">
    <property type="entry name" value="Histidine kinase-like ATPase, C-terminal domain"/>
    <property type="match status" value="1"/>
</dbReference>
<keyword evidence="7" id="KW-0288">FMN</keyword>
<dbReference type="SMART" id="SM00091">
    <property type="entry name" value="PAS"/>
    <property type="match status" value="1"/>
</dbReference>
<accession>A0A562Q6U2</accession>
<dbReference type="Pfam" id="PF00989">
    <property type="entry name" value="PAS"/>
    <property type="match status" value="1"/>
</dbReference>
<evidence type="ECO:0000256" key="8">
    <source>
        <dbReference type="ARBA" id="ARBA00022679"/>
    </source>
</evidence>
<dbReference type="InterPro" id="IPR013767">
    <property type="entry name" value="PAS_fold"/>
</dbReference>
<dbReference type="EC" id="2.7.13.3" evidence="2"/>
<proteinExistence type="predicted"/>
<comment type="caution">
    <text evidence="18">The sequence shown here is derived from an EMBL/GenBank/DDBJ whole genome shotgun (WGS) entry which is preliminary data.</text>
</comment>
<evidence type="ECO:0000256" key="1">
    <source>
        <dbReference type="ARBA" id="ARBA00000085"/>
    </source>
</evidence>
<evidence type="ECO:0000256" key="10">
    <source>
        <dbReference type="ARBA" id="ARBA00022741"/>
    </source>
</evidence>
<dbReference type="GO" id="GO:0009881">
    <property type="term" value="F:photoreceptor activity"/>
    <property type="evidence" value="ECO:0007669"/>
    <property type="project" value="UniProtKB-KW"/>
</dbReference>
<keyword evidence="6" id="KW-0285">Flavoprotein</keyword>
<dbReference type="InterPro" id="IPR011102">
    <property type="entry name" value="Sig_transdc_His_kinase_HWE"/>
</dbReference>
<dbReference type="PANTHER" id="PTHR41523:SF7">
    <property type="entry name" value="HISTIDINE KINASE"/>
    <property type="match status" value="1"/>
</dbReference>
<comment type="catalytic activity">
    <reaction evidence="1">
        <text>ATP + protein L-histidine = ADP + protein N-phospho-L-histidine.</text>
        <dbReference type="EC" id="2.7.13.3"/>
    </reaction>
</comment>
<feature type="domain" description="PAC" evidence="17">
    <location>
        <begin position="86"/>
        <end position="138"/>
    </location>
</feature>
<evidence type="ECO:0000256" key="7">
    <source>
        <dbReference type="ARBA" id="ARBA00022643"/>
    </source>
</evidence>